<comment type="caution">
    <text evidence="7">The sequence shown here is derived from an EMBL/GenBank/DDBJ whole genome shotgun (WGS) entry which is preliminary data.</text>
</comment>
<evidence type="ECO:0000313" key="8">
    <source>
        <dbReference type="Proteomes" id="UP000737018"/>
    </source>
</evidence>
<name>A0A8J4VH35_9ROSI</name>
<dbReference type="InterPro" id="IPR032682">
    <property type="entry name" value="Cnd1_C"/>
</dbReference>
<accession>A0A8J4VH35</accession>
<keyword evidence="8" id="KW-1185">Reference proteome</keyword>
<feature type="domain" description="Condensin complex subunit 1 C-terminal" evidence="6">
    <location>
        <begin position="6"/>
        <end position="99"/>
    </location>
</feature>
<evidence type="ECO:0000313" key="7">
    <source>
        <dbReference type="EMBL" id="KAF3955765.1"/>
    </source>
</evidence>
<dbReference type="GO" id="GO:0007076">
    <property type="term" value="P:mitotic chromosome condensation"/>
    <property type="evidence" value="ECO:0007669"/>
    <property type="project" value="InterPro"/>
</dbReference>
<dbReference type="Proteomes" id="UP000737018">
    <property type="component" value="Unassembled WGS sequence"/>
</dbReference>
<dbReference type="PANTHER" id="PTHR14222:SF1">
    <property type="entry name" value="CONDENSIN-2 COMPLEX SUBUNIT D3"/>
    <property type="match status" value="1"/>
</dbReference>
<keyword evidence="5" id="KW-0131">Cell cycle</keyword>
<dbReference type="OrthoDB" id="10263978at2759"/>
<dbReference type="EMBL" id="JRKL02003283">
    <property type="protein sequence ID" value="KAF3955765.1"/>
    <property type="molecule type" value="Genomic_DNA"/>
</dbReference>
<keyword evidence="4" id="KW-0539">Nucleus</keyword>
<dbReference type="GO" id="GO:0000796">
    <property type="term" value="C:condensin complex"/>
    <property type="evidence" value="ECO:0007669"/>
    <property type="project" value="TreeGrafter"/>
</dbReference>
<comment type="subcellular location">
    <subcellularLocation>
        <location evidence="1">Nucleus</location>
    </subcellularLocation>
</comment>
<evidence type="ECO:0000259" key="6">
    <source>
        <dbReference type="Pfam" id="PF12717"/>
    </source>
</evidence>
<evidence type="ECO:0000256" key="4">
    <source>
        <dbReference type="ARBA" id="ARBA00023242"/>
    </source>
</evidence>
<proteinExistence type="predicted"/>
<dbReference type="AlphaFoldDB" id="A0A8J4VH35"/>
<evidence type="ECO:0000256" key="5">
    <source>
        <dbReference type="ARBA" id="ARBA00023306"/>
    </source>
</evidence>
<dbReference type="GO" id="GO:0000779">
    <property type="term" value="C:condensed chromosome, centromeric region"/>
    <property type="evidence" value="ECO:0007669"/>
    <property type="project" value="TreeGrafter"/>
</dbReference>
<organism evidence="7 8">
    <name type="scientific">Castanea mollissima</name>
    <name type="common">Chinese chestnut</name>
    <dbReference type="NCBI Taxonomy" id="60419"/>
    <lineage>
        <taxon>Eukaryota</taxon>
        <taxon>Viridiplantae</taxon>
        <taxon>Streptophyta</taxon>
        <taxon>Embryophyta</taxon>
        <taxon>Tracheophyta</taxon>
        <taxon>Spermatophyta</taxon>
        <taxon>Magnoliopsida</taxon>
        <taxon>eudicotyledons</taxon>
        <taxon>Gunneridae</taxon>
        <taxon>Pentapetalae</taxon>
        <taxon>rosids</taxon>
        <taxon>fabids</taxon>
        <taxon>Fagales</taxon>
        <taxon>Fagaceae</taxon>
        <taxon>Castanea</taxon>
    </lineage>
</organism>
<dbReference type="GO" id="GO:0051301">
    <property type="term" value="P:cell division"/>
    <property type="evidence" value="ECO:0007669"/>
    <property type="project" value="UniProtKB-KW"/>
</dbReference>
<keyword evidence="2" id="KW-0132">Cell division</keyword>
<reference evidence="7" key="1">
    <citation type="submission" date="2020-03" db="EMBL/GenBank/DDBJ databases">
        <title>Castanea mollissima Vanexum genome sequencing.</title>
        <authorList>
            <person name="Staton M."/>
        </authorList>
    </citation>
    <scope>NUCLEOTIDE SEQUENCE</scope>
    <source>
        <tissue evidence="7">Leaf</tissue>
    </source>
</reference>
<evidence type="ECO:0000256" key="2">
    <source>
        <dbReference type="ARBA" id="ARBA00022618"/>
    </source>
</evidence>
<dbReference type="InterPro" id="IPR026971">
    <property type="entry name" value="CND1/NCAPD3"/>
</dbReference>
<dbReference type="GO" id="GO:0005634">
    <property type="term" value="C:nucleus"/>
    <property type="evidence" value="ECO:0007669"/>
    <property type="project" value="UniProtKB-SubCell"/>
</dbReference>
<protein>
    <recommendedName>
        <fullName evidence="6">Condensin complex subunit 1 C-terminal domain-containing protein</fullName>
    </recommendedName>
</protein>
<evidence type="ECO:0000256" key="1">
    <source>
        <dbReference type="ARBA" id="ARBA00004123"/>
    </source>
</evidence>
<dbReference type="Pfam" id="PF12717">
    <property type="entry name" value="Cnd1"/>
    <property type="match status" value="1"/>
</dbReference>
<keyword evidence="3" id="KW-0498">Mitosis</keyword>
<dbReference type="PANTHER" id="PTHR14222">
    <property type="entry name" value="CONDENSIN"/>
    <property type="match status" value="1"/>
</dbReference>
<evidence type="ECO:0000256" key="3">
    <source>
        <dbReference type="ARBA" id="ARBA00022776"/>
    </source>
</evidence>
<gene>
    <name evidence="7" type="ORF">CMV_019053</name>
</gene>
<dbReference type="GO" id="GO:0042393">
    <property type="term" value="F:histone binding"/>
    <property type="evidence" value="ECO:0007669"/>
    <property type="project" value="TreeGrafter"/>
</dbReference>
<sequence length="114" mass="13210">MTADFCVRYTALVDCQQLYSKDHECLCDPCELVRRQTFILLSRLLQRDYVYWGGVLFLRFLLSHVDESEKIRQLAEHLYGNILKVKAPLLAYNSFVEAIFIPNACLVHNGHSDS</sequence>
<dbReference type="GO" id="GO:0010032">
    <property type="term" value="P:meiotic chromosome condensation"/>
    <property type="evidence" value="ECO:0007669"/>
    <property type="project" value="TreeGrafter"/>
</dbReference>